<keyword evidence="4 7" id="KW-0808">Transferase</keyword>
<dbReference type="EMBL" id="WMBF01000047">
    <property type="protein sequence ID" value="MBW5421418.1"/>
    <property type="molecule type" value="Genomic_DNA"/>
</dbReference>
<dbReference type="Gene3D" id="3.40.50.1370">
    <property type="entry name" value="Aspartate/ornithine carbamoyltransferase"/>
    <property type="match status" value="2"/>
</dbReference>
<comment type="catalytic activity">
    <reaction evidence="5">
        <text>carbamoyl phosphate + L-ornithine = L-citrulline + phosphate + H(+)</text>
        <dbReference type="Rhea" id="RHEA:19513"/>
        <dbReference type="ChEBI" id="CHEBI:15378"/>
        <dbReference type="ChEBI" id="CHEBI:43474"/>
        <dbReference type="ChEBI" id="CHEBI:46911"/>
        <dbReference type="ChEBI" id="CHEBI:57743"/>
        <dbReference type="ChEBI" id="CHEBI:58228"/>
        <dbReference type="EC" id="2.1.3.3"/>
    </reaction>
</comment>
<dbReference type="InterPro" id="IPR006132">
    <property type="entry name" value="Asp/Orn_carbamoyltranf_P-bd"/>
</dbReference>
<comment type="function">
    <text evidence="1">Reversibly catalyzes the transfer of the carbamoyl group from carbamoyl phosphate (CP) to the N(epsilon) atom of ornithine (ORN) to produce L-citrulline.</text>
</comment>
<dbReference type="PANTHER" id="PTHR45753">
    <property type="entry name" value="ORNITHINE CARBAMOYLTRANSFERASE, MITOCHONDRIAL"/>
    <property type="match status" value="1"/>
</dbReference>
<protein>
    <recommendedName>
        <fullName evidence="3 6">Ornithine carbamoyltransferase</fullName>
        <ecNumber evidence="3 6">2.1.3.3</ecNumber>
    </recommendedName>
</protein>
<dbReference type="InterPro" id="IPR006130">
    <property type="entry name" value="Asp/Orn_carbamoylTrfase"/>
</dbReference>
<accession>A0ABS6YJ28</accession>
<dbReference type="GO" id="GO:0004585">
    <property type="term" value="F:ornithine carbamoyltransferase activity"/>
    <property type="evidence" value="ECO:0007669"/>
    <property type="project" value="UniProtKB-EC"/>
</dbReference>
<organism evidence="10 11">
    <name type="scientific">Streptomyces anatolicus</name>
    <dbReference type="NCBI Taxonomy" id="2675858"/>
    <lineage>
        <taxon>Bacteria</taxon>
        <taxon>Bacillati</taxon>
        <taxon>Actinomycetota</taxon>
        <taxon>Actinomycetes</taxon>
        <taxon>Kitasatosporales</taxon>
        <taxon>Streptomycetaceae</taxon>
        <taxon>Streptomyces</taxon>
    </lineage>
</organism>
<dbReference type="SUPFAM" id="SSF53671">
    <property type="entry name" value="Aspartate/ornithine carbamoyltransferase"/>
    <property type="match status" value="1"/>
</dbReference>
<evidence type="ECO:0000313" key="10">
    <source>
        <dbReference type="EMBL" id="MBW5421418.1"/>
    </source>
</evidence>
<evidence type="ECO:0000313" key="11">
    <source>
        <dbReference type="Proteomes" id="UP001197114"/>
    </source>
</evidence>
<evidence type="ECO:0000256" key="6">
    <source>
        <dbReference type="NCBIfam" id="TIGR00658"/>
    </source>
</evidence>
<comment type="caution">
    <text evidence="10">The sequence shown here is derived from an EMBL/GenBank/DDBJ whole genome shotgun (WGS) entry which is preliminary data.</text>
</comment>
<dbReference type="InterPro" id="IPR036901">
    <property type="entry name" value="Asp/Orn_carbamoylTrfase_sf"/>
</dbReference>
<dbReference type="NCBIfam" id="TIGR00658">
    <property type="entry name" value="orni_carb_tr"/>
    <property type="match status" value="1"/>
</dbReference>
<dbReference type="Proteomes" id="UP001197114">
    <property type="component" value="Unassembled WGS sequence"/>
</dbReference>
<dbReference type="Pfam" id="PF00185">
    <property type="entry name" value="OTCace"/>
    <property type="match status" value="1"/>
</dbReference>
<gene>
    <name evidence="10" type="primary">argF</name>
    <name evidence="10" type="ORF">GKQ77_07530</name>
</gene>
<sequence>MTISGLKGRSLLSLREFSGDEIRELLVKAADLKERTALGQNVPALAGKNIALIFLKPSSRTRVSFVVASTQSGAHPEIFNGDDIRFGVKESVRDIARVFGRVFDGIMFRGYEHATVAEFAHYAGVPVWNGLCDSYHPTQVLADLLTLRENFGDLTGLPLTYVGDGRNNMAVTLAIAAAKLGLDLRILAPQPLQPDPELIKELLAGRESEQARVLVTDSREEALRGSACVYGDVWVSMGEEDQTQERIDLLRDLKVTNDLMALTGREDSIYLHCLPAFHLLDTETAIAHPDIREVDDDVFEGPRSRVFDQSENRMHTAKALMQLTIAG</sequence>
<evidence type="ECO:0000256" key="7">
    <source>
        <dbReference type="RuleBase" id="RU003634"/>
    </source>
</evidence>
<proteinExistence type="inferred from homology"/>
<evidence type="ECO:0000256" key="2">
    <source>
        <dbReference type="ARBA" id="ARBA00007805"/>
    </source>
</evidence>
<dbReference type="InterPro" id="IPR002292">
    <property type="entry name" value="Orn/put_carbamltrans"/>
</dbReference>
<dbReference type="PRINTS" id="PR00100">
    <property type="entry name" value="AOTCASE"/>
</dbReference>
<keyword evidence="11" id="KW-1185">Reference proteome</keyword>
<evidence type="ECO:0000259" key="8">
    <source>
        <dbReference type="Pfam" id="PF00185"/>
    </source>
</evidence>
<evidence type="ECO:0000256" key="1">
    <source>
        <dbReference type="ARBA" id="ARBA00003822"/>
    </source>
</evidence>
<reference evidence="10 11" key="1">
    <citation type="submission" date="2019-11" db="EMBL/GenBank/DDBJ databases">
        <authorList>
            <person name="Ay H."/>
        </authorList>
    </citation>
    <scope>NUCLEOTIDE SEQUENCE [LARGE SCALE GENOMIC DNA]</scope>
    <source>
        <strain evidence="10 11">BG9H</strain>
    </source>
</reference>
<comment type="similarity">
    <text evidence="2">Belongs to the aspartate/ornithine carbamoyltransferase superfamily. OTCase family.</text>
</comment>
<dbReference type="PRINTS" id="PR00102">
    <property type="entry name" value="OTCASE"/>
</dbReference>
<feature type="domain" description="Aspartate/ornithine carbamoyltransferase carbamoyl-P binding" evidence="9">
    <location>
        <begin position="9"/>
        <end position="149"/>
    </location>
</feature>
<name>A0ABS6YJ28_9ACTN</name>
<evidence type="ECO:0000259" key="9">
    <source>
        <dbReference type="Pfam" id="PF02729"/>
    </source>
</evidence>
<evidence type="ECO:0000256" key="3">
    <source>
        <dbReference type="ARBA" id="ARBA00013007"/>
    </source>
</evidence>
<dbReference type="EC" id="2.1.3.3" evidence="3 6"/>
<dbReference type="RefSeq" id="WP_219687934.1">
    <property type="nucleotide sequence ID" value="NZ_WMBF01000047.1"/>
</dbReference>
<dbReference type="PANTHER" id="PTHR45753:SF2">
    <property type="entry name" value="ORNITHINE CARBAMOYLTRANSFERASE"/>
    <property type="match status" value="1"/>
</dbReference>
<evidence type="ECO:0000256" key="4">
    <source>
        <dbReference type="ARBA" id="ARBA00022679"/>
    </source>
</evidence>
<evidence type="ECO:0000256" key="5">
    <source>
        <dbReference type="ARBA" id="ARBA00048772"/>
    </source>
</evidence>
<dbReference type="Pfam" id="PF02729">
    <property type="entry name" value="OTCace_N"/>
    <property type="match status" value="1"/>
</dbReference>
<feature type="domain" description="Aspartate/ornithine carbamoyltransferase Asp/Orn-binding" evidence="8">
    <location>
        <begin position="156"/>
        <end position="323"/>
    </location>
</feature>
<dbReference type="InterPro" id="IPR006131">
    <property type="entry name" value="Asp_carbamoyltransf_Asp/Orn-bd"/>
</dbReference>